<dbReference type="InterPro" id="IPR008753">
    <property type="entry name" value="Peptidase_M13_N"/>
</dbReference>
<keyword evidence="2" id="KW-0645">Protease</keyword>
<dbReference type="InterPro" id="IPR000718">
    <property type="entry name" value="Peptidase_M13"/>
</dbReference>
<comment type="caution">
    <text evidence="10">The sequence shown here is derived from an EMBL/GenBank/DDBJ whole genome shotgun (WGS) entry which is preliminary data.</text>
</comment>
<reference evidence="10" key="1">
    <citation type="journal article" date="2023" name="Mol. Biol. Evol.">
        <title>Third-Generation Sequencing Reveals the Adaptive Role of the Epigenome in Three Deep-Sea Polychaetes.</title>
        <authorList>
            <person name="Perez M."/>
            <person name="Aroh O."/>
            <person name="Sun Y."/>
            <person name="Lan Y."/>
            <person name="Juniper S.K."/>
            <person name="Young C.R."/>
            <person name="Angers B."/>
            <person name="Qian P.Y."/>
        </authorList>
    </citation>
    <scope>NUCLEOTIDE SEQUENCE</scope>
    <source>
        <strain evidence="10">P08H-3</strain>
    </source>
</reference>
<evidence type="ECO:0000259" key="8">
    <source>
        <dbReference type="Pfam" id="PF01431"/>
    </source>
</evidence>
<feature type="signal peptide" evidence="7">
    <location>
        <begin position="1"/>
        <end position="28"/>
    </location>
</feature>
<keyword evidence="3" id="KW-0479">Metal-binding</keyword>
<dbReference type="SUPFAM" id="SSF55486">
    <property type="entry name" value="Metalloproteases ('zincins'), catalytic domain"/>
    <property type="match status" value="1"/>
</dbReference>
<sequence length="699" mass="80355">MEYSLQHLRLIIVVTRLMIACYLPGNVGDVVVTASGQTVCMTSDCVMTASRILEALDDNVDPCDDFFEFACGAWNRKNIIPDDRASYNTFGKLKDELDVILKRLLEKPVESDEANAITQAKYLYSSCLNMTAIEARGDDPLRDIIHSLGGWPILDDYWDEKNFDIIDLIARLRLFNNRVLINSWVSADDKNSEVNIIQLDQAQLGLPSRDYYLEGRDAKPLTAYQNFAADVAKLLGVPHERADREIKKMVDFEVQLANITVPEEDRRNSESIYHRYTVRELYDNITDYIDWVRLLNGIFQNVSIQINMTEELVVYAPSYMKELAGLLKVTPKRTVGNYMLWRIVMNRVSNMPQKYLDVRREFSKALYGTSSDRARWRICVNYVNDNFGMAVGRMFVQERFDETAKKNALDMIHDIREAFSQLLEEVSWMDDKTREVARQKAEFITEKIGYPDYIMNNTALDMDYEGEEIPSFTTFLVCALLFAHKQIDVRIWTSHVNKLDKDVTNGGIFQPPFYHKSYPKSLNYGGIAMVIGHEITHGFDDRGRMFDKDGNLVQWWSEDVIHKFKQQAQCIVDQYSNYTVEEVGMNLNGRQTQGENIADNGGLKQSFRAYRNWVLRKGDEEPLLPGLKFSHNQLFFLNFAQIWCGGARPESYIGTIRSGKHSPGRFRVIGTLSNSYNFAEAFDCPAGSKMNPINKCSVW</sequence>
<evidence type="ECO:0000256" key="6">
    <source>
        <dbReference type="ARBA" id="ARBA00023049"/>
    </source>
</evidence>
<proteinExistence type="predicted"/>
<feature type="chain" id="PRO_5041952458" description="Neprilysin" evidence="7">
    <location>
        <begin position="29"/>
        <end position="699"/>
    </location>
</feature>
<dbReference type="PROSITE" id="PS51885">
    <property type="entry name" value="NEPRILYSIN"/>
    <property type="match status" value="1"/>
</dbReference>
<evidence type="ECO:0000256" key="4">
    <source>
        <dbReference type="ARBA" id="ARBA00022801"/>
    </source>
</evidence>
<keyword evidence="6" id="KW-0482">Metalloprotease</keyword>
<evidence type="ECO:0000256" key="3">
    <source>
        <dbReference type="ARBA" id="ARBA00022723"/>
    </source>
</evidence>
<evidence type="ECO:0000259" key="9">
    <source>
        <dbReference type="Pfam" id="PF05649"/>
    </source>
</evidence>
<dbReference type="GO" id="GO:0046872">
    <property type="term" value="F:metal ion binding"/>
    <property type="evidence" value="ECO:0007669"/>
    <property type="project" value="UniProtKB-KW"/>
</dbReference>
<evidence type="ECO:0000256" key="7">
    <source>
        <dbReference type="SAM" id="SignalP"/>
    </source>
</evidence>
<evidence type="ECO:0000313" key="11">
    <source>
        <dbReference type="Proteomes" id="UP001208570"/>
    </source>
</evidence>
<gene>
    <name evidence="10" type="ORF">LSH36_487g03042</name>
</gene>
<dbReference type="AlphaFoldDB" id="A0AAD9MYB1"/>
<feature type="domain" description="Peptidase M13 N-terminal" evidence="9">
    <location>
        <begin position="62"/>
        <end position="451"/>
    </location>
</feature>
<feature type="domain" description="Peptidase M13 C-terminal" evidence="8">
    <location>
        <begin position="507"/>
        <end position="698"/>
    </location>
</feature>
<dbReference type="Gene3D" id="1.10.1380.10">
    <property type="entry name" value="Neutral endopeptidase , domain2"/>
    <property type="match status" value="1"/>
</dbReference>
<name>A0AAD9MYB1_9ANNE</name>
<dbReference type="CDD" id="cd08662">
    <property type="entry name" value="M13"/>
    <property type="match status" value="1"/>
</dbReference>
<dbReference type="InterPro" id="IPR042089">
    <property type="entry name" value="Peptidase_M13_dom_2"/>
</dbReference>
<organism evidence="10 11">
    <name type="scientific">Paralvinella palmiformis</name>
    <dbReference type="NCBI Taxonomy" id="53620"/>
    <lineage>
        <taxon>Eukaryota</taxon>
        <taxon>Metazoa</taxon>
        <taxon>Spiralia</taxon>
        <taxon>Lophotrochozoa</taxon>
        <taxon>Annelida</taxon>
        <taxon>Polychaeta</taxon>
        <taxon>Sedentaria</taxon>
        <taxon>Canalipalpata</taxon>
        <taxon>Terebellida</taxon>
        <taxon>Terebelliformia</taxon>
        <taxon>Alvinellidae</taxon>
        <taxon>Paralvinella</taxon>
    </lineage>
</organism>
<dbReference type="Pfam" id="PF05649">
    <property type="entry name" value="Peptidase_M13_N"/>
    <property type="match status" value="1"/>
</dbReference>
<keyword evidence="5" id="KW-0862">Zinc</keyword>
<keyword evidence="4" id="KW-0378">Hydrolase</keyword>
<evidence type="ECO:0000256" key="5">
    <source>
        <dbReference type="ARBA" id="ARBA00022833"/>
    </source>
</evidence>
<dbReference type="GO" id="GO:0005886">
    <property type="term" value="C:plasma membrane"/>
    <property type="evidence" value="ECO:0007669"/>
    <property type="project" value="TreeGrafter"/>
</dbReference>
<keyword evidence="7" id="KW-0732">Signal</keyword>
<evidence type="ECO:0000256" key="1">
    <source>
        <dbReference type="ARBA" id="ARBA00001947"/>
    </source>
</evidence>
<dbReference type="InterPro" id="IPR018497">
    <property type="entry name" value="Peptidase_M13_C"/>
</dbReference>
<dbReference type="InterPro" id="IPR024079">
    <property type="entry name" value="MetalloPept_cat_dom_sf"/>
</dbReference>
<accession>A0AAD9MYB1</accession>
<dbReference type="Pfam" id="PF01431">
    <property type="entry name" value="Peptidase_M13"/>
    <property type="match status" value="1"/>
</dbReference>
<comment type="cofactor">
    <cofactor evidence="1">
        <name>Zn(2+)</name>
        <dbReference type="ChEBI" id="CHEBI:29105"/>
    </cofactor>
</comment>
<dbReference type="EMBL" id="JAODUP010000487">
    <property type="protein sequence ID" value="KAK2148688.1"/>
    <property type="molecule type" value="Genomic_DNA"/>
</dbReference>
<dbReference type="PRINTS" id="PR00786">
    <property type="entry name" value="NEPRILYSIN"/>
</dbReference>
<evidence type="ECO:0008006" key="12">
    <source>
        <dbReference type="Google" id="ProtNLM"/>
    </source>
</evidence>
<protein>
    <recommendedName>
        <fullName evidence="12">Neprilysin</fullName>
    </recommendedName>
</protein>
<dbReference type="GO" id="GO:0004222">
    <property type="term" value="F:metalloendopeptidase activity"/>
    <property type="evidence" value="ECO:0007669"/>
    <property type="project" value="InterPro"/>
</dbReference>
<dbReference type="PANTHER" id="PTHR11733:SF238">
    <property type="entry name" value="FI07649P-RELATED"/>
    <property type="match status" value="1"/>
</dbReference>
<dbReference type="PANTHER" id="PTHR11733">
    <property type="entry name" value="ZINC METALLOPROTEASE FAMILY M13 NEPRILYSIN-RELATED"/>
    <property type="match status" value="1"/>
</dbReference>
<dbReference type="GO" id="GO:0016485">
    <property type="term" value="P:protein processing"/>
    <property type="evidence" value="ECO:0007669"/>
    <property type="project" value="TreeGrafter"/>
</dbReference>
<evidence type="ECO:0000256" key="2">
    <source>
        <dbReference type="ARBA" id="ARBA00022670"/>
    </source>
</evidence>
<evidence type="ECO:0000313" key="10">
    <source>
        <dbReference type="EMBL" id="KAK2148688.1"/>
    </source>
</evidence>
<keyword evidence="11" id="KW-1185">Reference proteome</keyword>
<dbReference type="Proteomes" id="UP001208570">
    <property type="component" value="Unassembled WGS sequence"/>
</dbReference>
<dbReference type="Gene3D" id="3.40.390.10">
    <property type="entry name" value="Collagenase (Catalytic Domain)"/>
    <property type="match status" value="1"/>
</dbReference>